<organism evidence="10 11">
    <name type="scientific">Vespula germanica</name>
    <name type="common">German yellow jacket</name>
    <name type="synonym">Paravespula germanica</name>
    <dbReference type="NCBI Taxonomy" id="30212"/>
    <lineage>
        <taxon>Eukaryota</taxon>
        <taxon>Metazoa</taxon>
        <taxon>Ecdysozoa</taxon>
        <taxon>Arthropoda</taxon>
        <taxon>Hexapoda</taxon>
        <taxon>Insecta</taxon>
        <taxon>Pterygota</taxon>
        <taxon>Neoptera</taxon>
        <taxon>Endopterygota</taxon>
        <taxon>Hymenoptera</taxon>
        <taxon>Apocrita</taxon>
        <taxon>Aculeata</taxon>
        <taxon>Vespoidea</taxon>
        <taxon>Vespidae</taxon>
        <taxon>Vespinae</taxon>
        <taxon>Vespula</taxon>
    </lineage>
</organism>
<sequence length="84" mass="9511">MAASWSEDDIGRKWDRCFADAFLKLSCGVVIGGVVSLFFFRRRKWPLIIGAGFGLGMAYSECEREINAFANQYNFESKCDGKKK</sequence>
<evidence type="ECO:0000256" key="2">
    <source>
        <dbReference type="ARBA" id="ARBA00004434"/>
    </source>
</evidence>
<comment type="similarity">
    <text evidence="3 9">Belongs to the MICOS complex subunit Mic10 family.</text>
</comment>
<dbReference type="PANTHER" id="PTHR21304:SF0">
    <property type="entry name" value="MICOS COMPLEX SUBUNIT MIC10"/>
    <property type="match status" value="1"/>
</dbReference>
<dbReference type="Pfam" id="PF04418">
    <property type="entry name" value="DUF543"/>
    <property type="match status" value="1"/>
</dbReference>
<gene>
    <name evidence="10" type="ORF">HZH68_008540</name>
</gene>
<dbReference type="Proteomes" id="UP000617340">
    <property type="component" value="Unassembled WGS sequence"/>
</dbReference>
<protein>
    <recommendedName>
        <fullName evidence="9">MICOS complex subunit MIC10</fullName>
    </recommendedName>
</protein>
<accession>A0A834JZD2</accession>
<keyword evidence="6 9" id="KW-1133">Transmembrane helix</keyword>
<dbReference type="InterPro" id="IPR007512">
    <property type="entry name" value="Mic10"/>
</dbReference>
<evidence type="ECO:0000256" key="8">
    <source>
        <dbReference type="ARBA" id="ARBA00023136"/>
    </source>
</evidence>
<evidence type="ECO:0000256" key="9">
    <source>
        <dbReference type="RuleBase" id="RU363011"/>
    </source>
</evidence>
<proteinExistence type="inferred from homology"/>
<comment type="subunit">
    <text evidence="9">Component of the mitochondrial contact site and cristae organizing system (MICOS) complex.</text>
</comment>
<reference evidence="10" key="1">
    <citation type="journal article" date="2020" name="G3 (Bethesda)">
        <title>High-Quality Assemblies for Three Invasive Social Wasps from the &lt;i&gt;Vespula&lt;/i&gt; Genus.</title>
        <authorList>
            <person name="Harrop T.W.R."/>
            <person name="Guhlin J."/>
            <person name="McLaughlin G.M."/>
            <person name="Permina E."/>
            <person name="Stockwell P."/>
            <person name="Gilligan J."/>
            <person name="Le Lec M.F."/>
            <person name="Gruber M.A.M."/>
            <person name="Quinn O."/>
            <person name="Lovegrove M."/>
            <person name="Duncan E.J."/>
            <person name="Remnant E.J."/>
            <person name="Van Eeckhoven J."/>
            <person name="Graham B."/>
            <person name="Knapp R.A."/>
            <person name="Langford K.W."/>
            <person name="Kronenberg Z."/>
            <person name="Press M.O."/>
            <person name="Eacker S.M."/>
            <person name="Wilson-Rankin E.E."/>
            <person name="Purcell J."/>
            <person name="Lester P.J."/>
            <person name="Dearden P.K."/>
        </authorList>
    </citation>
    <scope>NUCLEOTIDE SEQUENCE</scope>
    <source>
        <strain evidence="10">Linc-1</strain>
    </source>
</reference>
<keyword evidence="7 9" id="KW-0496">Mitochondrion</keyword>
<comment type="function">
    <text evidence="1 9">Component of the MICOS complex, a large protein complex of the mitochondrial inner membrane that plays crucial roles in the maintenance of crista junctions, inner membrane architecture, and formation of contact sites to the outer membrane.</text>
</comment>
<dbReference type="GO" id="GO:0061617">
    <property type="term" value="C:MICOS complex"/>
    <property type="evidence" value="ECO:0007669"/>
    <property type="project" value="UniProtKB-UniRule"/>
</dbReference>
<keyword evidence="4 9" id="KW-0812">Transmembrane</keyword>
<comment type="subcellular location">
    <subcellularLocation>
        <location evidence="2 9">Mitochondrion inner membrane</location>
        <topology evidence="2 9">Single-pass membrane protein</topology>
    </subcellularLocation>
</comment>
<evidence type="ECO:0000256" key="5">
    <source>
        <dbReference type="ARBA" id="ARBA00022792"/>
    </source>
</evidence>
<evidence type="ECO:0000256" key="6">
    <source>
        <dbReference type="ARBA" id="ARBA00022989"/>
    </source>
</evidence>
<feature type="transmembrane region" description="Helical" evidence="9">
    <location>
        <begin position="21"/>
        <end position="40"/>
    </location>
</feature>
<dbReference type="EMBL" id="JACSDZ010000008">
    <property type="protein sequence ID" value="KAF7397318.1"/>
    <property type="molecule type" value="Genomic_DNA"/>
</dbReference>
<evidence type="ECO:0000256" key="3">
    <source>
        <dbReference type="ARBA" id="ARBA00006792"/>
    </source>
</evidence>
<dbReference type="PANTHER" id="PTHR21304">
    <property type="entry name" value="MICOS COMPLEX SUBUNIT MIC10"/>
    <property type="match status" value="1"/>
</dbReference>
<evidence type="ECO:0000256" key="1">
    <source>
        <dbReference type="ARBA" id="ARBA00002689"/>
    </source>
</evidence>
<dbReference type="AlphaFoldDB" id="A0A834JZD2"/>
<evidence type="ECO:0000256" key="7">
    <source>
        <dbReference type="ARBA" id="ARBA00023128"/>
    </source>
</evidence>
<evidence type="ECO:0000313" key="11">
    <source>
        <dbReference type="Proteomes" id="UP000617340"/>
    </source>
</evidence>
<comment type="caution">
    <text evidence="10">The sequence shown here is derived from an EMBL/GenBank/DDBJ whole genome shotgun (WGS) entry which is preliminary data.</text>
</comment>
<name>A0A834JZD2_VESGE</name>
<keyword evidence="5 9" id="KW-0999">Mitochondrion inner membrane</keyword>
<keyword evidence="11" id="KW-1185">Reference proteome</keyword>
<keyword evidence="8 9" id="KW-0472">Membrane</keyword>
<evidence type="ECO:0000256" key="4">
    <source>
        <dbReference type="ARBA" id="ARBA00022692"/>
    </source>
</evidence>
<evidence type="ECO:0000313" key="10">
    <source>
        <dbReference type="EMBL" id="KAF7397318.1"/>
    </source>
</evidence>